<keyword evidence="2" id="KW-0675">Receptor</keyword>
<feature type="region of interest" description="Disordered" evidence="1">
    <location>
        <begin position="287"/>
        <end position="316"/>
    </location>
</feature>
<protein>
    <submittedName>
        <fullName evidence="2">TRAP transporter TAXI family solute receptor</fullName>
    </submittedName>
</protein>
<dbReference type="Gene3D" id="3.40.190.10">
    <property type="entry name" value="Periplasmic binding protein-like II"/>
    <property type="match status" value="2"/>
</dbReference>
<dbReference type="Pfam" id="PF16868">
    <property type="entry name" value="NMT1_3"/>
    <property type="match status" value="1"/>
</dbReference>
<evidence type="ECO:0000313" key="3">
    <source>
        <dbReference type="Proteomes" id="UP000622552"/>
    </source>
</evidence>
<dbReference type="Proteomes" id="UP000622552">
    <property type="component" value="Unassembled WGS sequence"/>
</dbReference>
<dbReference type="SUPFAM" id="SSF53850">
    <property type="entry name" value="Periplasmic binding protein-like II"/>
    <property type="match status" value="1"/>
</dbReference>
<dbReference type="PROSITE" id="PS51257">
    <property type="entry name" value="PROKAR_LIPOPROTEIN"/>
    <property type="match status" value="1"/>
</dbReference>
<accession>A0A8J7GIF3</accession>
<dbReference type="CDD" id="cd13569">
    <property type="entry name" value="PBP2_TAXI_TRAP_like_1"/>
    <property type="match status" value="1"/>
</dbReference>
<name>A0A8J7GIF3_9ACTN</name>
<sequence length="316" mass="32487">MIGRRGVLLGALALAGCAGPGSAPTRRSHQLFLATGNTTGVYYQLGGGLADLISQYVPGYEATAEPTGASVENIGRVVRGDSDLAFTLADTAGDAATGKGPFEGKPQPIRALAKLYLNYTQVIARVGSGVHSLADMRGKRISTGSPRSGTEVIALRLLAAAGIGPDEFTAQALSLPQTVKGMLAGTTDAMVYSSGLPASGITELLTSAPGKAEFLSPNGVLAKLTAQYGDAYTGTTIPRGAYNLPADVATIGVPNLLVVRDTMPEALAHDLTKLLFDRQKDLTKVHPEAGNIDRSTAGSTAPVPLHPGAARFHAGR</sequence>
<gene>
    <name evidence="2" type="ORF">IW245_004279</name>
</gene>
<dbReference type="EMBL" id="JADOUF010000001">
    <property type="protein sequence ID" value="MBG6138085.1"/>
    <property type="molecule type" value="Genomic_DNA"/>
</dbReference>
<organism evidence="2 3">
    <name type="scientific">Longispora fulva</name>
    <dbReference type="NCBI Taxonomy" id="619741"/>
    <lineage>
        <taxon>Bacteria</taxon>
        <taxon>Bacillati</taxon>
        <taxon>Actinomycetota</taxon>
        <taxon>Actinomycetes</taxon>
        <taxon>Micromonosporales</taxon>
        <taxon>Micromonosporaceae</taxon>
        <taxon>Longispora</taxon>
    </lineage>
</organism>
<evidence type="ECO:0000313" key="2">
    <source>
        <dbReference type="EMBL" id="MBG6138085.1"/>
    </source>
</evidence>
<proteinExistence type="predicted"/>
<evidence type="ECO:0000256" key="1">
    <source>
        <dbReference type="SAM" id="MobiDB-lite"/>
    </source>
</evidence>
<dbReference type="InterPro" id="IPR011852">
    <property type="entry name" value="TRAP_TAXI"/>
</dbReference>
<dbReference type="NCBIfam" id="TIGR02122">
    <property type="entry name" value="TRAP_TAXI"/>
    <property type="match status" value="1"/>
</dbReference>
<keyword evidence="3" id="KW-1185">Reference proteome</keyword>
<dbReference type="PANTHER" id="PTHR42941">
    <property type="entry name" value="SLL1037 PROTEIN"/>
    <property type="match status" value="1"/>
</dbReference>
<reference evidence="2" key="1">
    <citation type="submission" date="2020-11" db="EMBL/GenBank/DDBJ databases">
        <title>Sequencing the genomes of 1000 actinobacteria strains.</title>
        <authorList>
            <person name="Klenk H.-P."/>
        </authorList>
    </citation>
    <scope>NUCLEOTIDE SEQUENCE</scope>
    <source>
        <strain evidence="2">DSM 45356</strain>
    </source>
</reference>
<dbReference type="RefSeq" id="WP_197004878.1">
    <property type="nucleotide sequence ID" value="NZ_BONS01000017.1"/>
</dbReference>
<dbReference type="AlphaFoldDB" id="A0A8J7GIF3"/>
<dbReference type="PANTHER" id="PTHR42941:SF1">
    <property type="entry name" value="SLL1037 PROTEIN"/>
    <property type="match status" value="1"/>
</dbReference>
<comment type="caution">
    <text evidence="2">The sequence shown here is derived from an EMBL/GenBank/DDBJ whole genome shotgun (WGS) entry which is preliminary data.</text>
</comment>